<sequence>MQAEGLFCERDDRILIKDLTFSLQAGEVMQIEGPNGSGKTTLLRVLCGLSDDFEGQIHWQGQLRRNVDSDFRRDTLYFGHLTGIKSSLTPRENLRWILQLKGISPAEAGLEAKIEAALKSVGLLSYEDVPVYSLSAGQKRRVALARLHVEPAHLWVLDEPFTAIDRKGVAELEGLIQNHAARGGSVLITTHHALDLPILRKLHLGLGKGTWQIQ</sequence>
<dbReference type="NCBIfam" id="TIGR01189">
    <property type="entry name" value="ccmA"/>
    <property type="match status" value="1"/>
</dbReference>
<reference evidence="9" key="1">
    <citation type="submission" date="2017-08" db="EMBL/GenBank/DDBJ databases">
        <title>Direct submision.</title>
        <authorList>
            <person name="Kim S.-J."/>
            <person name="Rhee S.-K."/>
        </authorList>
    </citation>
    <scope>NUCLEOTIDE SEQUENCE [LARGE SCALE GENOMIC DNA]</scope>
    <source>
        <strain evidence="9">GI5</strain>
    </source>
</reference>
<dbReference type="InterPro" id="IPR027417">
    <property type="entry name" value="P-loop_NTPase"/>
</dbReference>
<keyword evidence="4 8" id="KW-0067">ATP-binding</keyword>
<evidence type="ECO:0000256" key="6">
    <source>
        <dbReference type="ARBA" id="ARBA00023136"/>
    </source>
</evidence>
<dbReference type="InterPro" id="IPR005895">
    <property type="entry name" value="ABC_transptr_haem_export_CcmA"/>
</dbReference>
<evidence type="ECO:0000313" key="8">
    <source>
        <dbReference type="EMBL" id="AUM14394.1"/>
    </source>
</evidence>
<evidence type="ECO:0000256" key="2">
    <source>
        <dbReference type="ARBA" id="ARBA00022741"/>
    </source>
</evidence>
<organism evidence="8 9">
    <name type="scientific">Ketobacter alkanivorans</name>
    <dbReference type="NCBI Taxonomy" id="1917421"/>
    <lineage>
        <taxon>Bacteria</taxon>
        <taxon>Pseudomonadati</taxon>
        <taxon>Pseudomonadota</taxon>
        <taxon>Gammaproteobacteria</taxon>
        <taxon>Pseudomonadales</taxon>
        <taxon>Ketobacteraceae</taxon>
        <taxon>Ketobacter</taxon>
    </lineage>
</organism>
<proteinExistence type="predicted"/>
<keyword evidence="5" id="KW-1278">Translocase</keyword>
<dbReference type="PROSITE" id="PS50893">
    <property type="entry name" value="ABC_TRANSPORTER_2"/>
    <property type="match status" value="1"/>
</dbReference>
<dbReference type="NCBIfam" id="NF010061">
    <property type="entry name" value="PRK13538.1"/>
    <property type="match status" value="1"/>
</dbReference>
<keyword evidence="2" id="KW-0547">Nucleotide-binding</keyword>
<dbReference type="OrthoDB" id="9800654at2"/>
<dbReference type="InterPro" id="IPR003593">
    <property type="entry name" value="AAA+_ATPase"/>
</dbReference>
<dbReference type="EMBL" id="CP022684">
    <property type="protein sequence ID" value="AUM14394.1"/>
    <property type="molecule type" value="Genomic_DNA"/>
</dbReference>
<dbReference type="Gene3D" id="3.40.50.300">
    <property type="entry name" value="P-loop containing nucleotide triphosphate hydrolases"/>
    <property type="match status" value="1"/>
</dbReference>
<dbReference type="GO" id="GO:0005524">
    <property type="term" value="F:ATP binding"/>
    <property type="evidence" value="ECO:0007669"/>
    <property type="project" value="UniProtKB-KW"/>
</dbReference>
<keyword evidence="3" id="KW-0201">Cytochrome c-type biogenesis</keyword>
<dbReference type="SUPFAM" id="SSF52540">
    <property type="entry name" value="P-loop containing nucleoside triphosphate hydrolases"/>
    <property type="match status" value="1"/>
</dbReference>
<keyword evidence="1" id="KW-0813">Transport</keyword>
<feature type="domain" description="ABC transporter" evidence="7">
    <location>
        <begin position="1"/>
        <end position="213"/>
    </location>
</feature>
<keyword evidence="9" id="KW-1185">Reference proteome</keyword>
<evidence type="ECO:0000259" key="7">
    <source>
        <dbReference type="PROSITE" id="PS50893"/>
    </source>
</evidence>
<evidence type="ECO:0000256" key="1">
    <source>
        <dbReference type="ARBA" id="ARBA00022448"/>
    </source>
</evidence>
<dbReference type="PANTHER" id="PTHR43499:SF1">
    <property type="entry name" value="ABC TRANSPORTER I FAMILY MEMBER 1"/>
    <property type="match status" value="1"/>
</dbReference>
<dbReference type="Pfam" id="PF00005">
    <property type="entry name" value="ABC_tran"/>
    <property type="match status" value="1"/>
</dbReference>
<dbReference type="SMART" id="SM00382">
    <property type="entry name" value="AAA"/>
    <property type="match status" value="1"/>
</dbReference>
<evidence type="ECO:0000313" key="9">
    <source>
        <dbReference type="Proteomes" id="UP000235116"/>
    </source>
</evidence>
<dbReference type="KEGG" id="kak:Kalk_19040"/>
<accession>A0A2K9LU89</accession>
<evidence type="ECO:0000256" key="5">
    <source>
        <dbReference type="ARBA" id="ARBA00022967"/>
    </source>
</evidence>
<evidence type="ECO:0000256" key="4">
    <source>
        <dbReference type="ARBA" id="ARBA00022840"/>
    </source>
</evidence>
<dbReference type="AlphaFoldDB" id="A0A2K9LU89"/>
<evidence type="ECO:0000256" key="3">
    <source>
        <dbReference type="ARBA" id="ARBA00022748"/>
    </source>
</evidence>
<dbReference type="GO" id="GO:0017004">
    <property type="term" value="P:cytochrome complex assembly"/>
    <property type="evidence" value="ECO:0007669"/>
    <property type="project" value="UniProtKB-KW"/>
</dbReference>
<dbReference type="GO" id="GO:0016887">
    <property type="term" value="F:ATP hydrolysis activity"/>
    <property type="evidence" value="ECO:0007669"/>
    <property type="project" value="InterPro"/>
</dbReference>
<keyword evidence="6" id="KW-0472">Membrane</keyword>
<protein>
    <submittedName>
        <fullName evidence="8">Heme ABC exporter ATP-binding protein CcmA</fullName>
    </submittedName>
</protein>
<dbReference type="Proteomes" id="UP000235116">
    <property type="component" value="Chromosome"/>
</dbReference>
<dbReference type="GO" id="GO:0022857">
    <property type="term" value="F:transmembrane transporter activity"/>
    <property type="evidence" value="ECO:0007669"/>
    <property type="project" value="InterPro"/>
</dbReference>
<dbReference type="PANTHER" id="PTHR43499">
    <property type="entry name" value="ABC TRANSPORTER I FAMILY MEMBER 1"/>
    <property type="match status" value="1"/>
</dbReference>
<name>A0A2K9LU89_9GAMM</name>
<gene>
    <name evidence="8" type="ORF">Kalk_19040</name>
</gene>
<dbReference type="InterPro" id="IPR003439">
    <property type="entry name" value="ABC_transporter-like_ATP-bd"/>
</dbReference>